<feature type="domain" description="Reticulon" evidence="8">
    <location>
        <begin position="10"/>
        <end position="209"/>
    </location>
</feature>
<reference evidence="10" key="1">
    <citation type="submission" date="2023-07" db="EMBL/GenBank/DDBJ databases">
        <title>A draft genome of Kazachstania heterogenica Y-27499.</title>
        <authorList>
            <person name="Donic C."/>
            <person name="Kralova J.S."/>
            <person name="Fidel L."/>
            <person name="Ben-Dor S."/>
            <person name="Jung S."/>
        </authorList>
    </citation>
    <scope>NUCLEOTIDE SEQUENCE [LARGE SCALE GENOMIC DNA]</scope>
    <source>
        <strain evidence="10">Y27499</strain>
    </source>
</reference>
<evidence type="ECO:0000313" key="9">
    <source>
        <dbReference type="EMBL" id="KAK5778595.1"/>
    </source>
</evidence>
<feature type="compositionally biased region" description="Low complexity" evidence="7">
    <location>
        <begin position="217"/>
        <end position="228"/>
    </location>
</feature>
<evidence type="ECO:0000256" key="1">
    <source>
        <dbReference type="ARBA" id="ARBA00004477"/>
    </source>
</evidence>
<name>A0AAN7WFR8_9SACH</name>
<gene>
    <name evidence="9" type="ORF">RI543_004263</name>
</gene>
<evidence type="ECO:0000313" key="10">
    <source>
        <dbReference type="Proteomes" id="UP001306508"/>
    </source>
</evidence>
<evidence type="ECO:0000256" key="2">
    <source>
        <dbReference type="ARBA" id="ARBA00022692"/>
    </source>
</evidence>
<feature type="region of interest" description="Disordered" evidence="7">
    <location>
        <begin position="217"/>
        <end position="238"/>
    </location>
</feature>
<evidence type="ECO:0000259" key="8">
    <source>
        <dbReference type="PROSITE" id="PS50845"/>
    </source>
</evidence>
<evidence type="ECO:0000256" key="6">
    <source>
        <dbReference type="RuleBase" id="RU363132"/>
    </source>
</evidence>
<keyword evidence="5 6" id="KW-0472">Membrane</keyword>
<feature type="transmembrane region" description="Helical" evidence="6">
    <location>
        <begin position="39"/>
        <end position="59"/>
    </location>
</feature>
<sequence length="271" mass="30550">MGVCANCNCRCELLLWKNPLETGKYFFGSLLVLLTLKKVNLITFFLRVFYTIFFITGSVEFLTKAFLGQGLVTKYGVKQCPNTVLYIRPYIDEFLKQLPVKQAKFRKLVFAEIPKNTFKASLVTYCLHKLFSWFSLWTLLFVADLSIFILPLVYTKYQKEIEATLCKLNKCGKEKLSQGFNQVCDQLEPHLKKIGPLNSILQNLKQKQPAAEEKATEVAAEATSATSTGVELPKVPETRPATQEFDVDQLVKDTAAAAAASSHAKQTEEQL</sequence>
<feature type="transmembrane region" description="Helical" evidence="6">
    <location>
        <begin position="130"/>
        <end position="154"/>
    </location>
</feature>
<dbReference type="PROSITE" id="PS50845">
    <property type="entry name" value="RETICULON"/>
    <property type="match status" value="1"/>
</dbReference>
<comment type="caution">
    <text evidence="9">The sequence shown here is derived from an EMBL/GenBank/DDBJ whole genome shotgun (WGS) entry which is preliminary data.</text>
</comment>
<dbReference type="AlphaFoldDB" id="A0AAN7WFR8"/>
<accession>A0AAN7WFR8</accession>
<keyword evidence="3 6" id="KW-0256">Endoplasmic reticulum</keyword>
<keyword evidence="10" id="KW-1185">Reference proteome</keyword>
<keyword evidence="2 6" id="KW-0812">Transmembrane</keyword>
<evidence type="ECO:0000256" key="3">
    <source>
        <dbReference type="ARBA" id="ARBA00022824"/>
    </source>
</evidence>
<evidence type="ECO:0000256" key="7">
    <source>
        <dbReference type="SAM" id="MobiDB-lite"/>
    </source>
</evidence>
<dbReference type="EMBL" id="JAWIZZ010000053">
    <property type="protein sequence ID" value="KAK5778595.1"/>
    <property type="molecule type" value="Genomic_DNA"/>
</dbReference>
<evidence type="ECO:0000256" key="5">
    <source>
        <dbReference type="ARBA" id="ARBA00023136"/>
    </source>
</evidence>
<dbReference type="Pfam" id="PF02453">
    <property type="entry name" value="Reticulon"/>
    <property type="match status" value="1"/>
</dbReference>
<keyword evidence="4 6" id="KW-1133">Transmembrane helix</keyword>
<protein>
    <recommendedName>
        <fullName evidence="6">Reticulon-like protein</fullName>
    </recommendedName>
</protein>
<proteinExistence type="predicted"/>
<dbReference type="Proteomes" id="UP001306508">
    <property type="component" value="Unassembled WGS sequence"/>
</dbReference>
<dbReference type="InterPro" id="IPR003388">
    <property type="entry name" value="Reticulon"/>
</dbReference>
<organism evidence="9 10">
    <name type="scientific">Arxiozyma heterogenica</name>
    <dbReference type="NCBI Taxonomy" id="278026"/>
    <lineage>
        <taxon>Eukaryota</taxon>
        <taxon>Fungi</taxon>
        <taxon>Dikarya</taxon>
        <taxon>Ascomycota</taxon>
        <taxon>Saccharomycotina</taxon>
        <taxon>Saccharomycetes</taxon>
        <taxon>Saccharomycetales</taxon>
        <taxon>Saccharomycetaceae</taxon>
        <taxon>Arxiozyma</taxon>
    </lineage>
</organism>
<dbReference type="GO" id="GO:0005789">
    <property type="term" value="C:endoplasmic reticulum membrane"/>
    <property type="evidence" value="ECO:0007669"/>
    <property type="project" value="UniProtKB-SubCell"/>
</dbReference>
<evidence type="ECO:0000256" key="4">
    <source>
        <dbReference type="ARBA" id="ARBA00022989"/>
    </source>
</evidence>
<comment type="subcellular location">
    <subcellularLocation>
        <location evidence="1 6">Endoplasmic reticulum membrane</location>
        <topology evidence="1 6">Multi-pass membrane protein</topology>
    </subcellularLocation>
</comment>